<dbReference type="GO" id="GO:0016763">
    <property type="term" value="F:pentosyltransferase activity"/>
    <property type="evidence" value="ECO:0007669"/>
    <property type="project" value="TreeGrafter"/>
</dbReference>
<keyword evidence="5 9" id="KW-0812">Transmembrane</keyword>
<evidence type="ECO:0000313" key="10">
    <source>
        <dbReference type="EMBL" id="QEC50075.1"/>
    </source>
</evidence>
<evidence type="ECO:0000256" key="3">
    <source>
        <dbReference type="ARBA" id="ARBA00022676"/>
    </source>
</evidence>
<dbReference type="KEGG" id="bsol:FSW04_22545"/>
<feature type="transmembrane region" description="Helical" evidence="9">
    <location>
        <begin position="159"/>
        <end position="179"/>
    </location>
</feature>
<keyword evidence="3" id="KW-0328">Glycosyltransferase</keyword>
<dbReference type="GO" id="GO:0009103">
    <property type="term" value="P:lipopolysaccharide biosynthetic process"/>
    <property type="evidence" value="ECO:0007669"/>
    <property type="project" value="UniProtKB-ARBA"/>
</dbReference>
<organism evidence="10 11">
    <name type="scientific">Baekduia soli</name>
    <dbReference type="NCBI Taxonomy" id="496014"/>
    <lineage>
        <taxon>Bacteria</taxon>
        <taxon>Bacillati</taxon>
        <taxon>Actinomycetota</taxon>
        <taxon>Thermoleophilia</taxon>
        <taxon>Solirubrobacterales</taxon>
        <taxon>Baekduiaceae</taxon>
        <taxon>Baekduia</taxon>
    </lineage>
</organism>
<evidence type="ECO:0000256" key="5">
    <source>
        <dbReference type="ARBA" id="ARBA00022692"/>
    </source>
</evidence>
<feature type="transmembrane region" description="Helical" evidence="9">
    <location>
        <begin position="274"/>
        <end position="298"/>
    </location>
</feature>
<dbReference type="GO" id="GO:0010041">
    <property type="term" value="P:response to iron(III) ion"/>
    <property type="evidence" value="ECO:0007669"/>
    <property type="project" value="TreeGrafter"/>
</dbReference>
<keyword evidence="6 9" id="KW-1133">Transmembrane helix</keyword>
<evidence type="ECO:0000256" key="6">
    <source>
        <dbReference type="ARBA" id="ARBA00022989"/>
    </source>
</evidence>
<dbReference type="AlphaFoldDB" id="A0A5B8UAL6"/>
<dbReference type="GO" id="GO:0005886">
    <property type="term" value="C:plasma membrane"/>
    <property type="evidence" value="ECO:0007669"/>
    <property type="project" value="UniProtKB-SubCell"/>
</dbReference>
<evidence type="ECO:0000256" key="1">
    <source>
        <dbReference type="ARBA" id="ARBA00004651"/>
    </source>
</evidence>
<dbReference type="InterPro" id="IPR050297">
    <property type="entry name" value="LipidA_mod_glycosyltrf_83"/>
</dbReference>
<comment type="subcellular location">
    <subcellularLocation>
        <location evidence="1">Cell membrane</location>
        <topology evidence="1">Multi-pass membrane protein</topology>
    </subcellularLocation>
</comment>
<dbReference type="Proteomes" id="UP000321805">
    <property type="component" value="Chromosome"/>
</dbReference>
<feature type="region of interest" description="Disordered" evidence="8">
    <location>
        <begin position="1"/>
        <end position="21"/>
    </location>
</feature>
<proteinExistence type="predicted"/>
<accession>A0A5B8UAL6</accession>
<dbReference type="RefSeq" id="WP_146922438.1">
    <property type="nucleotide sequence ID" value="NZ_CP042430.1"/>
</dbReference>
<evidence type="ECO:0000256" key="9">
    <source>
        <dbReference type="SAM" id="Phobius"/>
    </source>
</evidence>
<keyword evidence="4" id="KW-0808">Transferase</keyword>
<dbReference type="PANTHER" id="PTHR33908">
    <property type="entry name" value="MANNOSYLTRANSFERASE YKCB-RELATED"/>
    <property type="match status" value="1"/>
</dbReference>
<evidence type="ECO:0000256" key="2">
    <source>
        <dbReference type="ARBA" id="ARBA00022475"/>
    </source>
</evidence>
<protein>
    <submittedName>
        <fullName evidence="10">Uncharacterized protein</fullName>
    </submittedName>
</protein>
<sequence length="534" mass="57850">MSAVADPPASHAGPVQPGVGGATGGPWHGRRGLLTAAGLLVLIGLSVWLRSHALTAKFWIDEGLSVGIAHHGFFDIPTVLRKDGSPPLYYMLLHVWMGIVGGDGESRTHALSLLFAVGTVPAGWWAARRLFGERAAWATAVLFAFNPFLTYYAQETRMYALVAFLGLIASATFAMAFALRRRRAIPVFSVATAATIYAHNWGLFLTVGLGVAWLVLLRTAPAQERRGLLRDGLLGFGAVLVLYAPWIPSLLFQAAHTGAPWAERPPWNAVITGLQNITGGVPTALLLGLVGAAGILTLRGGTEGRPRARAALALVVATGVAILLAWLSSQASPAWATRYFAVVTGPALLLVGAGIVRFGKLGLVALVIAMILWFNPHERSIRGKSDAYRVARTLKDENLIHAGDLVVAVHPEYGPAMRYYLGGGYRWADALGPVSDNRVFDWRDALPRLKAAGPRRTLDRLAPEVQPGQHLILIQPIIRTAKWGAPWTAEIRRRAPQWEQALDHDPRFQRVAPVPSFGRRPLPRGVRAVVYLRR</sequence>
<evidence type="ECO:0000256" key="8">
    <source>
        <dbReference type="SAM" id="MobiDB-lite"/>
    </source>
</evidence>
<feature type="transmembrane region" description="Helical" evidence="9">
    <location>
        <begin position="199"/>
        <end position="220"/>
    </location>
</feature>
<feature type="transmembrane region" description="Helical" evidence="9">
    <location>
        <begin position="310"/>
        <end position="327"/>
    </location>
</feature>
<keyword evidence="2" id="KW-1003">Cell membrane</keyword>
<feature type="transmembrane region" description="Helical" evidence="9">
    <location>
        <begin position="347"/>
        <end position="374"/>
    </location>
</feature>
<evidence type="ECO:0000256" key="7">
    <source>
        <dbReference type="ARBA" id="ARBA00023136"/>
    </source>
</evidence>
<gene>
    <name evidence="10" type="ORF">FSW04_22545</name>
</gene>
<dbReference type="EMBL" id="CP042430">
    <property type="protein sequence ID" value="QEC50075.1"/>
    <property type="molecule type" value="Genomic_DNA"/>
</dbReference>
<dbReference type="PANTHER" id="PTHR33908:SF3">
    <property type="entry name" value="UNDECAPRENYL PHOSPHATE-ALPHA-4-AMINO-4-DEOXY-L-ARABINOSE ARABINOSYL TRANSFERASE"/>
    <property type="match status" value="1"/>
</dbReference>
<evidence type="ECO:0000256" key="4">
    <source>
        <dbReference type="ARBA" id="ARBA00022679"/>
    </source>
</evidence>
<dbReference type="OrthoDB" id="5318634at2"/>
<keyword evidence="11" id="KW-1185">Reference proteome</keyword>
<feature type="transmembrane region" description="Helical" evidence="9">
    <location>
        <begin position="232"/>
        <end position="254"/>
    </location>
</feature>
<name>A0A5B8UAL6_9ACTN</name>
<feature type="transmembrane region" description="Helical" evidence="9">
    <location>
        <begin position="32"/>
        <end position="49"/>
    </location>
</feature>
<reference evidence="10 11" key="1">
    <citation type="journal article" date="2018" name="J. Microbiol.">
        <title>Baekduia soli gen. nov., sp. nov., a novel bacterium isolated from the soil of Baekdu Mountain and proposal of a novel family name, Baekduiaceae fam. nov.</title>
        <authorList>
            <person name="An D.S."/>
            <person name="Siddiqi M.Z."/>
            <person name="Kim K.H."/>
            <person name="Yu H.S."/>
            <person name="Im W.T."/>
        </authorList>
    </citation>
    <scope>NUCLEOTIDE SEQUENCE [LARGE SCALE GENOMIC DNA]</scope>
    <source>
        <strain evidence="10 11">BR7-21</strain>
    </source>
</reference>
<keyword evidence="7 9" id="KW-0472">Membrane</keyword>
<evidence type="ECO:0000313" key="11">
    <source>
        <dbReference type="Proteomes" id="UP000321805"/>
    </source>
</evidence>